<gene>
    <name evidence="2" type="ORF">K7B10_32295</name>
</gene>
<feature type="transmembrane region" description="Helical" evidence="1">
    <location>
        <begin position="29"/>
        <end position="46"/>
    </location>
</feature>
<evidence type="ECO:0000256" key="1">
    <source>
        <dbReference type="SAM" id="Phobius"/>
    </source>
</evidence>
<keyword evidence="1" id="KW-0812">Transmembrane</keyword>
<dbReference type="RefSeq" id="WP_229342138.1">
    <property type="nucleotide sequence ID" value="NZ_JAINUL010000001.1"/>
</dbReference>
<name>A0ABS8EES1_9ACTN</name>
<comment type="caution">
    <text evidence="2">The sequence shown here is derived from an EMBL/GenBank/DDBJ whole genome shotgun (WGS) entry which is preliminary data.</text>
</comment>
<protein>
    <submittedName>
        <fullName evidence="2">Uncharacterized protein</fullName>
    </submittedName>
</protein>
<keyword evidence="3" id="KW-1185">Reference proteome</keyword>
<keyword evidence="1" id="KW-1133">Transmembrane helix</keyword>
<evidence type="ECO:0000313" key="3">
    <source>
        <dbReference type="Proteomes" id="UP001520654"/>
    </source>
</evidence>
<reference evidence="2 3" key="1">
    <citation type="submission" date="2021-08" db="EMBL/GenBank/DDBJ databases">
        <title>Genomic Architecture of Streptomyces flavotricini NGL1 and Streptomyces erythrochromogenes HMS4 With Differential Plant Beneficial attributes and laccase production capabilities.</title>
        <authorList>
            <person name="Salwan R."/>
            <person name="Kaur R."/>
            <person name="Sharma V."/>
        </authorList>
    </citation>
    <scope>NUCLEOTIDE SEQUENCE [LARGE SCALE GENOMIC DNA]</scope>
    <source>
        <strain evidence="2 3">NGL1</strain>
    </source>
</reference>
<accession>A0ABS8EES1</accession>
<keyword evidence="1" id="KW-0472">Membrane</keyword>
<evidence type="ECO:0000313" key="2">
    <source>
        <dbReference type="EMBL" id="MCC0099373.1"/>
    </source>
</evidence>
<organism evidence="2 3">
    <name type="scientific">Streptomyces flavotricini</name>
    <dbReference type="NCBI Taxonomy" id="66888"/>
    <lineage>
        <taxon>Bacteria</taxon>
        <taxon>Bacillati</taxon>
        <taxon>Actinomycetota</taxon>
        <taxon>Actinomycetes</taxon>
        <taxon>Kitasatosporales</taxon>
        <taxon>Streptomycetaceae</taxon>
        <taxon>Streptomyces</taxon>
    </lineage>
</organism>
<dbReference type="EMBL" id="JAINUL010000001">
    <property type="protein sequence ID" value="MCC0099373.1"/>
    <property type="molecule type" value="Genomic_DNA"/>
</dbReference>
<proteinExistence type="predicted"/>
<dbReference type="Proteomes" id="UP001520654">
    <property type="component" value="Unassembled WGS sequence"/>
</dbReference>
<sequence>MLLTQTHVRAKSGRSGTIRGTAWTQDTRLGLLAFVVAMLDVVAILLEPCTPWTTNTPDGSGPILGDCG</sequence>